<gene>
    <name evidence="1" type="ORF">L2E82_10704</name>
</gene>
<keyword evidence="2" id="KW-1185">Reference proteome</keyword>
<sequence>MMGAPSTASSMSSFLGAMMVQQSKFGTPTDTIQHSQSGTRASVVHHYQFAATIDTFRYSQPNILDGAMCLHHPPLKELVRPFFHNGVPRWINLKKSFFALFAASFVSVNLLNGFGCSNISFQVFFLGVLADLDMGASLELLLELKMSALLW</sequence>
<reference evidence="1 2" key="2">
    <citation type="journal article" date="2022" name="Mol. Ecol. Resour.">
        <title>The genomes of chicory, endive, great burdock and yacon provide insights into Asteraceae paleo-polyploidization history and plant inulin production.</title>
        <authorList>
            <person name="Fan W."/>
            <person name="Wang S."/>
            <person name="Wang H."/>
            <person name="Wang A."/>
            <person name="Jiang F."/>
            <person name="Liu H."/>
            <person name="Zhao H."/>
            <person name="Xu D."/>
            <person name="Zhang Y."/>
        </authorList>
    </citation>
    <scope>NUCLEOTIDE SEQUENCE [LARGE SCALE GENOMIC DNA]</scope>
    <source>
        <strain evidence="2">cv. Punajuju</strain>
        <tissue evidence="1">Leaves</tissue>
    </source>
</reference>
<organism evidence="1 2">
    <name type="scientific">Cichorium intybus</name>
    <name type="common">Chicory</name>
    <dbReference type="NCBI Taxonomy" id="13427"/>
    <lineage>
        <taxon>Eukaryota</taxon>
        <taxon>Viridiplantae</taxon>
        <taxon>Streptophyta</taxon>
        <taxon>Embryophyta</taxon>
        <taxon>Tracheophyta</taxon>
        <taxon>Spermatophyta</taxon>
        <taxon>Magnoliopsida</taxon>
        <taxon>eudicotyledons</taxon>
        <taxon>Gunneridae</taxon>
        <taxon>Pentapetalae</taxon>
        <taxon>asterids</taxon>
        <taxon>campanulids</taxon>
        <taxon>Asterales</taxon>
        <taxon>Asteraceae</taxon>
        <taxon>Cichorioideae</taxon>
        <taxon>Cichorieae</taxon>
        <taxon>Cichoriinae</taxon>
        <taxon>Cichorium</taxon>
    </lineage>
</organism>
<proteinExistence type="predicted"/>
<name>A0ACB9GCI7_CICIN</name>
<comment type="caution">
    <text evidence="1">The sequence shown here is derived from an EMBL/GenBank/DDBJ whole genome shotgun (WGS) entry which is preliminary data.</text>
</comment>
<protein>
    <submittedName>
        <fullName evidence="1">Uncharacterized protein</fullName>
    </submittedName>
</protein>
<dbReference type="EMBL" id="CM042010">
    <property type="protein sequence ID" value="KAI3780716.1"/>
    <property type="molecule type" value="Genomic_DNA"/>
</dbReference>
<accession>A0ACB9GCI7</accession>
<evidence type="ECO:0000313" key="1">
    <source>
        <dbReference type="EMBL" id="KAI3780716.1"/>
    </source>
</evidence>
<dbReference type="Proteomes" id="UP001055811">
    <property type="component" value="Linkage Group LG02"/>
</dbReference>
<reference evidence="2" key="1">
    <citation type="journal article" date="2022" name="Mol. Ecol. Resour.">
        <title>The genomes of chicory, endive, great burdock and yacon provide insights into Asteraceae palaeo-polyploidization history and plant inulin production.</title>
        <authorList>
            <person name="Fan W."/>
            <person name="Wang S."/>
            <person name="Wang H."/>
            <person name="Wang A."/>
            <person name="Jiang F."/>
            <person name="Liu H."/>
            <person name="Zhao H."/>
            <person name="Xu D."/>
            <person name="Zhang Y."/>
        </authorList>
    </citation>
    <scope>NUCLEOTIDE SEQUENCE [LARGE SCALE GENOMIC DNA]</scope>
    <source>
        <strain evidence="2">cv. Punajuju</strain>
    </source>
</reference>
<evidence type="ECO:0000313" key="2">
    <source>
        <dbReference type="Proteomes" id="UP001055811"/>
    </source>
</evidence>